<feature type="region of interest" description="Disordered" evidence="1">
    <location>
        <begin position="120"/>
        <end position="155"/>
    </location>
</feature>
<evidence type="ECO:0000313" key="3">
    <source>
        <dbReference type="Proteomes" id="UP001642487"/>
    </source>
</evidence>
<evidence type="ECO:0000313" key="2">
    <source>
        <dbReference type="EMBL" id="CAK9326227.1"/>
    </source>
</evidence>
<keyword evidence="3" id="KW-1185">Reference proteome</keyword>
<sequence length="155" mass="17619">MKDGVILLSPQKTQSWQYHWAQIKQAYSHPRSKIRTSFETYKCKKFPQYSMRGKQELKGKTKDLRELTYEQLEGCEKAEWGVTDSNRIREKKVVDARGVRLCQRGCAGGEASQLEDKGGKVEWLPKPNDAGSTAARGERKKRVGKMKIGSGSRVI</sequence>
<protein>
    <submittedName>
        <fullName evidence="2">Uncharacterized protein</fullName>
    </submittedName>
</protein>
<accession>A0ABP0Z6G0</accession>
<dbReference type="Proteomes" id="UP001642487">
    <property type="component" value="Chromosome 7"/>
</dbReference>
<evidence type="ECO:0000256" key="1">
    <source>
        <dbReference type="SAM" id="MobiDB-lite"/>
    </source>
</evidence>
<reference evidence="2 3" key="1">
    <citation type="submission" date="2024-03" db="EMBL/GenBank/DDBJ databases">
        <authorList>
            <person name="Gkanogiannis A."/>
            <person name="Becerra Lopez-Lavalle L."/>
        </authorList>
    </citation>
    <scope>NUCLEOTIDE SEQUENCE [LARGE SCALE GENOMIC DNA]</scope>
</reference>
<dbReference type="EMBL" id="OZ021741">
    <property type="protein sequence ID" value="CAK9326227.1"/>
    <property type="molecule type" value="Genomic_DNA"/>
</dbReference>
<organism evidence="2 3">
    <name type="scientific">Citrullus colocynthis</name>
    <name type="common">colocynth</name>
    <dbReference type="NCBI Taxonomy" id="252529"/>
    <lineage>
        <taxon>Eukaryota</taxon>
        <taxon>Viridiplantae</taxon>
        <taxon>Streptophyta</taxon>
        <taxon>Embryophyta</taxon>
        <taxon>Tracheophyta</taxon>
        <taxon>Spermatophyta</taxon>
        <taxon>Magnoliopsida</taxon>
        <taxon>eudicotyledons</taxon>
        <taxon>Gunneridae</taxon>
        <taxon>Pentapetalae</taxon>
        <taxon>rosids</taxon>
        <taxon>fabids</taxon>
        <taxon>Cucurbitales</taxon>
        <taxon>Cucurbitaceae</taxon>
        <taxon>Benincaseae</taxon>
        <taxon>Citrullus</taxon>
    </lineage>
</organism>
<proteinExistence type="predicted"/>
<gene>
    <name evidence="2" type="ORF">CITCOLO1_LOCUS18567</name>
</gene>
<name>A0ABP0Z6G0_9ROSI</name>